<reference evidence="14" key="1">
    <citation type="journal article" date="2020" name="Nature">
        <title>Giant virus diversity and host interactions through global metagenomics.</title>
        <authorList>
            <person name="Schulz F."/>
            <person name="Roux S."/>
            <person name="Paez-Espino D."/>
            <person name="Jungbluth S."/>
            <person name="Walsh D.A."/>
            <person name="Denef V.J."/>
            <person name="McMahon K.D."/>
            <person name="Konstantinidis K.T."/>
            <person name="Eloe-Fadrosh E.A."/>
            <person name="Kyrpides N.C."/>
            <person name="Woyke T."/>
        </authorList>
    </citation>
    <scope>NUCLEOTIDE SEQUENCE</scope>
    <source>
        <strain evidence="14">GVMAG-S-ERX555907-102</strain>
    </source>
</reference>
<dbReference type="GO" id="GO:0005737">
    <property type="term" value="C:cytoplasm"/>
    <property type="evidence" value="ECO:0007669"/>
    <property type="project" value="UniProtKB-SubCell"/>
</dbReference>
<evidence type="ECO:0000256" key="8">
    <source>
        <dbReference type="ARBA" id="ARBA00022722"/>
    </source>
</evidence>
<dbReference type="PANTHER" id="PTHR10954">
    <property type="entry name" value="RIBONUCLEASE H2 SUBUNIT A"/>
    <property type="match status" value="1"/>
</dbReference>
<keyword evidence="10" id="KW-0255">Endonuclease</keyword>
<evidence type="ECO:0000256" key="12">
    <source>
        <dbReference type="ARBA" id="ARBA00023211"/>
    </source>
</evidence>
<dbReference type="GO" id="GO:0004523">
    <property type="term" value="F:RNA-DNA hybrid ribonuclease activity"/>
    <property type="evidence" value="ECO:0007669"/>
    <property type="project" value="UniProtKB-EC"/>
</dbReference>
<evidence type="ECO:0000256" key="3">
    <source>
        <dbReference type="ARBA" id="ARBA00004496"/>
    </source>
</evidence>
<dbReference type="Gene3D" id="3.30.420.10">
    <property type="entry name" value="Ribonuclease H-like superfamily/Ribonuclease H"/>
    <property type="match status" value="1"/>
</dbReference>
<feature type="domain" description="RNase H type-2" evidence="13">
    <location>
        <begin position="6"/>
        <end position="224"/>
    </location>
</feature>
<dbReference type="Pfam" id="PF01351">
    <property type="entry name" value="RNase_HII"/>
    <property type="match status" value="1"/>
</dbReference>
<evidence type="ECO:0000256" key="2">
    <source>
        <dbReference type="ARBA" id="ARBA00004065"/>
    </source>
</evidence>
<dbReference type="CDD" id="cd07182">
    <property type="entry name" value="RNase_HII_bacteria_HII_like"/>
    <property type="match status" value="1"/>
</dbReference>
<dbReference type="EMBL" id="MN741005">
    <property type="protein sequence ID" value="QHU22286.1"/>
    <property type="molecule type" value="Genomic_DNA"/>
</dbReference>
<evidence type="ECO:0000256" key="11">
    <source>
        <dbReference type="ARBA" id="ARBA00022801"/>
    </source>
</evidence>
<dbReference type="PANTHER" id="PTHR10954:SF23">
    <property type="entry name" value="RIBONUCLEASE"/>
    <property type="match status" value="1"/>
</dbReference>
<dbReference type="GO" id="GO:0032299">
    <property type="term" value="C:ribonuclease H2 complex"/>
    <property type="evidence" value="ECO:0007669"/>
    <property type="project" value="TreeGrafter"/>
</dbReference>
<dbReference type="PROSITE" id="PS51975">
    <property type="entry name" value="RNASE_H_2"/>
    <property type="match status" value="1"/>
</dbReference>
<protein>
    <recommendedName>
        <fullName evidence="6">Ribonuclease HII</fullName>
        <ecNumber evidence="5">3.1.26.4</ecNumber>
    </recommendedName>
</protein>
<dbReference type="AlphaFoldDB" id="A0A6C0KYS8"/>
<proteinExistence type="inferred from homology"/>
<dbReference type="InterPro" id="IPR012337">
    <property type="entry name" value="RNaseH-like_sf"/>
</dbReference>
<evidence type="ECO:0000256" key="4">
    <source>
        <dbReference type="ARBA" id="ARBA00007383"/>
    </source>
</evidence>
<evidence type="ECO:0000256" key="7">
    <source>
        <dbReference type="ARBA" id="ARBA00022490"/>
    </source>
</evidence>
<evidence type="ECO:0000313" key="14">
    <source>
        <dbReference type="EMBL" id="QHU22286.1"/>
    </source>
</evidence>
<dbReference type="GO" id="GO:0003723">
    <property type="term" value="F:RNA binding"/>
    <property type="evidence" value="ECO:0007669"/>
    <property type="project" value="InterPro"/>
</dbReference>
<name>A0A6C0KYS8_9ZZZZ</name>
<dbReference type="InterPro" id="IPR036397">
    <property type="entry name" value="RNaseH_sf"/>
</dbReference>
<organism evidence="14">
    <name type="scientific">viral metagenome</name>
    <dbReference type="NCBI Taxonomy" id="1070528"/>
    <lineage>
        <taxon>unclassified sequences</taxon>
        <taxon>metagenomes</taxon>
        <taxon>organismal metagenomes</taxon>
    </lineage>
</organism>
<dbReference type="GO" id="GO:0043137">
    <property type="term" value="P:DNA replication, removal of RNA primer"/>
    <property type="evidence" value="ECO:0007669"/>
    <property type="project" value="TreeGrafter"/>
</dbReference>
<keyword evidence="9" id="KW-0479">Metal-binding</keyword>
<dbReference type="SUPFAM" id="SSF53098">
    <property type="entry name" value="Ribonuclease H-like"/>
    <property type="match status" value="1"/>
</dbReference>
<dbReference type="EC" id="3.1.26.4" evidence="5"/>
<accession>A0A6C0KYS8</accession>
<dbReference type="InterPro" id="IPR022898">
    <property type="entry name" value="RNase_HII"/>
</dbReference>
<keyword evidence="12" id="KW-0464">Manganese</keyword>
<evidence type="ECO:0000259" key="13">
    <source>
        <dbReference type="PROSITE" id="PS51975"/>
    </source>
</evidence>
<evidence type="ECO:0000256" key="5">
    <source>
        <dbReference type="ARBA" id="ARBA00012180"/>
    </source>
</evidence>
<comment type="similarity">
    <text evidence="4">Belongs to the RNase HII family.</text>
</comment>
<keyword evidence="8" id="KW-0540">Nuclease</keyword>
<keyword evidence="7" id="KW-0963">Cytoplasm</keyword>
<comment type="catalytic activity">
    <reaction evidence="1">
        <text>Endonucleolytic cleavage to 5'-phosphomonoester.</text>
        <dbReference type="EC" id="3.1.26.4"/>
    </reaction>
</comment>
<comment type="subcellular location">
    <subcellularLocation>
        <location evidence="3">Cytoplasm</location>
    </subcellularLocation>
</comment>
<dbReference type="GO" id="GO:0006298">
    <property type="term" value="P:mismatch repair"/>
    <property type="evidence" value="ECO:0007669"/>
    <property type="project" value="TreeGrafter"/>
</dbReference>
<dbReference type="InterPro" id="IPR024567">
    <property type="entry name" value="RNase_HII/HIII_dom"/>
</dbReference>
<evidence type="ECO:0000256" key="6">
    <source>
        <dbReference type="ARBA" id="ARBA00019179"/>
    </source>
</evidence>
<sequence length="224" mass="25955">MEEKGKIFIGVDEAGRGPLFGSVYTSAVILPENEEYFDRSLLKDSKKFTSEKKINQVSDYIIENCNHYSIDFSSEKVIDKYNILQATQRSMHKSVYNVIEQLMNNTDNEERAIDKIQLLKSILILVDGNYFKPFTYLYKDNLYGIQHECIVKGDSLHKEISAASILAKVSRDKYIKDFVIGNPEYQERYKLLSNKGYGTKAHVEGIKQYGYSEFHRKSFKLKNI</sequence>
<evidence type="ECO:0000256" key="9">
    <source>
        <dbReference type="ARBA" id="ARBA00022723"/>
    </source>
</evidence>
<comment type="function">
    <text evidence="2">Endonuclease that specifically degrades the RNA of RNA-DNA hybrids.</text>
</comment>
<evidence type="ECO:0000256" key="1">
    <source>
        <dbReference type="ARBA" id="ARBA00000077"/>
    </source>
</evidence>
<keyword evidence="11" id="KW-0378">Hydrolase</keyword>
<dbReference type="InterPro" id="IPR001352">
    <property type="entry name" value="RNase_HII/HIII"/>
</dbReference>
<evidence type="ECO:0000256" key="10">
    <source>
        <dbReference type="ARBA" id="ARBA00022759"/>
    </source>
</evidence>
<dbReference type="GO" id="GO:0046872">
    <property type="term" value="F:metal ion binding"/>
    <property type="evidence" value="ECO:0007669"/>
    <property type="project" value="UniProtKB-KW"/>
</dbReference>